<dbReference type="GO" id="GO:0016491">
    <property type="term" value="F:oxidoreductase activity"/>
    <property type="evidence" value="ECO:0007669"/>
    <property type="project" value="UniProtKB-KW"/>
</dbReference>
<evidence type="ECO:0000313" key="5">
    <source>
        <dbReference type="Proteomes" id="UP000638648"/>
    </source>
</evidence>
<evidence type="ECO:0000313" key="4">
    <source>
        <dbReference type="EMBL" id="MBE1608444.1"/>
    </source>
</evidence>
<protein>
    <submittedName>
        <fullName evidence="4">NAD(P)-dependent dehydrogenase (Short-subunit alcohol dehydrogenase family)</fullName>
    </submittedName>
</protein>
<dbReference type="Pfam" id="PF00106">
    <property type="entry name" value="adh_short"/>
    <property type="match status" value="1"/>
</dbReference>
<dbReference type="RefSeq" id="WP_192752216.1">
    <property type="nucleotide sequence ID" value="NZ_BAABJL010000097.1"/>
</dbReference>
<comment type="caution">
    <text evidence="4">The sequence shown here is derived from an EMBL/GenBank/DDBJ whole genome shotgun (WGS) entry which is preliminary data.</text>
</comment>
<dbReference type="InterPro" id="IPR020904">
    <property type="entry name" value="Sc_DH/Rdtase_CS"/>
</dbReference>
<gene>
    <name evidence="4" type="ORF">HEB94_005292</name>
</gene>
<dbReference type="AlphaFoldDB" id="A0A927MY30"/>
<dbReference type="SUPFAM" id="SSF51735">
    <property type="entry name" value="NAD(P)-binding Rossmann-fold domains"/>
    <property type="match status" value="1"/>
</dbReference>
<dbReference type="EMBL" id="JADBEM010000001">
    <property type="protein sequence ID" value="MBE1608444.1"/>
    <property type="molecule type" value="Genomic_DNA"/>
</dbReference>
<dbReference type="InterPro" id="IPR051911">
    <property type="entry name" value="SDR_oxidoreductase"/>
</dbReference>
<keyword evidence="2" id="KW-0560">Oxidoreductase</keyword>
<keyword evidence="5" id="KW-1185">Reference proteome</keyword>
<organism evidence="4 5">
    <name type="scientific">Actinopolymorpha pittospori</name>
    <dbReference type="NCBI Taxonomy" id="648752"/>
    <lineage>
        <taxon>Bacteria</taxon>
        <taxon>Bacillati</taxon>
        <taxon>Actinomycetota</taxon>
        <taxon>Actinomycetes</taxon>
        <taxon>Propionibacteriales</taxon>
        <taxon>Actinopolymorphaceae</taxon>
        <taxon>Actinopolymorpha</taxon>
    </lineage>
</organism>
<dbReference type="Gene3D" id="3.40.50.720">
    <property type="entry name" value="NAD(P)-binding Rossmann-like Domain"/>
    <property type="match status" value="1"/>
</dbReference>
<name>A0A927MY30_9ACTN</name>
<dbReference type="PANTHER" id="PTHR43976:SF16">
    <property type="entry name" value="SHORT-CHAIN DEHYDROGENASE_REDUCTASE FAMILY PROTEIN"/>
    <property type="match status" value="1"/>
</dbReference>
<dbReference type="Proteomes" id="UP000638648">
    <property type="component" value="Unassembled WGS sequence"/>
</dbReference>
<dbReference type="InterPro" id="IPR036291">
    <property type="entry name" value="NAD(P)-bd_dom_sf"/>
</dbReference>
<evidence type="ECO:0000256" key="1">
    <source>
        <dbReference type="ARBA" id="ARBA00006484"/>
    </source>
</evidence>
<dbReference type="PROSITE" id="PS00061">
    <property type="entry name" value="ADH_SHORT"/>
    <property type="match status" value="1"/>
</dbReference>
<evidence type="ECO:0000256" key="3">
    <source>
        <dbReference type="RuleBase" id="RU000363"/>
    </source>
</evidence>
<sequence length="288" mass="30531">MTSRTWFVTGAASGIGYELTRLLLASGERVAATSRRLEPLEALATGYGDQLWVAALDVTDAAAIRRVVNDAVTRFGRLDVVVSNAGFGVLGAAEEVSEEVLQSQIEVNLLGAIRVARAVIPHLRAGGGGRIVRMSSTGGQVGDPGMSLYNATKFGIEGFYESVAIELAEFGIGVTLIEPGGTRTDFNRHLVLATPIPAYENGVLGQIRGMLTGDVDPELLRRSVTGDPAKVARAIVDSVEVSPAPRRLVLGRHAYEAITTVLRDRLTALEAQRDLAYSTDADDIADSA</sequence>
<dbReference type="NCBIfam" id="NF005065">
    <property type="entry name" value="PRK06482.1"/>
    <property type="match status" value="1"/>
</dbReference>
<dbReference type="PRINTS" id="PR00080">
    <property type="entry name" value="SDRFAMILY"/>
</dbReference>
<evidence type="ECO:0000256" key="2">
    <source>
        <dbReference type="ARBA" id="ARBA00023002"/>
    </source>
</evidence>
<dbReference type="InterPro" id="IPR002347">
    <property type="entry name" value="SDR_fam"/>
</dbReference>
<dbReference type="PRINTS" id="PR00081">
    <property type="entry name" value="GDHRDH"/>
</dbReference>
<proteinExistence type="inferred from homology"/>
<dbReference type="PANTHER" id="PTHR43976">
    <property type="entry name" value="SHORT CHAIN DEHYDROGENASE"/>
    <property type="match status" value="1"/>
</dbReference>
<dbReference type="CDD" id="cd05374">
    <property type="entry name" value="17beta-HSD-like_SDR_c"/>
    <property type="match status" value="1"/>
</dbReference>
<comment type="similarity">
    <text evidence="1 3">Belongs to the short-chain dehydrogenases/reductases (SDR) family.</text>
</comment>
<reference evidence="4" key="1">
    <citation type="submission" date="2020-10" db="EMBL/GenBank/DDBJ databases">
        <title>Sequencing the genomes of 1000 actinobacteria strains.</title>
        <authorList>
            <person name="Klenk H.-P."/>
        </authorList>
    </citation>
    <scope>NUCLEOTIDE SEQUENCE</scope>
    <source>
        <strain evidence="4">DSM 45354</strain>
    </source>
</reference>
<accession>A0A927MY30</accession>